<proteinExistence type="predicted"/>
<keyword evidence="2" id="KW-1185">Reference proteome</keyword>
<reference evidence="1 2" key="1">
    <citation type="submission" date="2022-10" db="EMBL/GenBank/DDBJ databases">
        <title>The complete genomes of actinobacterial strains from the NBC collection.</title>
        <authorList>
            <person name="Joergensen T.S."/>
            <person name="Alvarez Arevalo M."/>
            <person name="Sterndorff E.B."/>
            <person name="Faurdal D."/>
            <person name="Vuksanovic O."/>
            <person name="Mourched A.-S."/>
            <person name="Charusanti P."/>
            <person name="Shaw S."/>
            <person name="Blin K."/>
            <person name="Weber T."/>
        </authorList>
    </citation>
    <scope>NUCLEOTIDE SEQUENCE [LARGE SCALE GENOMIC DNA]</scope>
    <source>
        <strain evidence="1 2">NBC_00123</strain>
    </source>
</reference>
<dbReference type="EMBL" id="CP108188">
    <property type="protein sequence ID" value="WTR74992.1"/>
    <property type="molecule type" value="Genomic_DNA"/>
</dbReference>
<dbReference type="Gene3D" id="3.20.20.80">
    <property type="entry name" value="Glycosidases"/>
    <property type="match status" value="1"/>
</dbReference>
<dbReference type="Proteomes" id="UP001622594">
    <property type="component" value="Chromosome"/>
</dbReference>
<accession>A0ABZ1LKE1</accession>
<dbReference type="RefSeq" id="WP_327159605.1">
    <property type="nucleotide sequence ID" value="NZ_CP108188.1"/>
</dbReference>
<gene>
    <name evidence="1" type="ORF">OG814_39860</name>
</gene>
<evidence type="ECO:0000313" key="2">
    <source>
        <dbReference type="Proteomes" id="UP001622594"/>
    </source>
</evidence>
<evidence type="ECO:0000313" key="1">
    <source>
        <dbReference type="EMBL" id="WTR74992.1"/>
    </source>
</evidence>
<organism evidence="1 2">
    <name type="scientific">Streptomyces zaomyceticus</name>
    <dbReference type="NCBI Taxonomy" id="68286"/>
    <lineage>
        <taxon>Bacteria</taxon>
        <taxon>Bacillati</taxon>
        <taxon>Actinomycetota</taxon>
        <taxon>Actinomycetes</taxon>
        <taxon>Kitasatosporales</taxon>
        <taxon>Streptomycetaceae</taxon>
        <taxon>Streptomyces</taxon>
    </lineage>
</organism>
<sequence>MKFARDHGKPVVLSEAGMMNFTADGDALDGLEQQRGDQWVKRLFSLMNYQGPIPDLPGLHDLRGVIRSVVYIDLDFRYGWDGVDDGSFDFPPDTTWFVDKRLSRYGAAKASFCQGRAANGFTARCR</sequence>
<name>A0ABZ1LKE1_9ACTN</name>
<protein>
    <submittedName>
        <fullName evidence="1">Uncharacterized protein</fullName>
    </submittedName>
</protein>